<dbReference type="Proteomes" id="UP000013776">
    <property type="component" value="Unassembled WGS sequence"/>
</dbReference>
<dbReference type="AlphaFoldDB" id="R4XEU5"/>
<dbReference type="SUPFAM" id="SSF48452">
    <property type="entry name" value="TPR-like"/>
    <property type="match status" value="1"/>
</dbReference>
<organism evidence="8 9">
    <name type="scientific">Taphrina deformans (strain PYCC 5710 / ATCC 11124 / CBS 356.35 / IMI 108563 / JCM 9778 / NBRC 8474)</name>
    <name type="common">Peach leaf curl fungus</name>
    <name type="synonym">Lalaria deformans</name>
    <dbReference type="NCBI Taxonomy" id="1097556"/>
    <lineage>
        <taxon>Eukaryota</taxon>
        <taxon>Fungi</taxon>
        <taxon>Dikarya</taxon>
        <taxon>Ascomycota</taxon>
        <taxon>Taphrinomycotina</taxon>
        <taxon>Taphrinomycetes</taxon>
        <taxon>Taphrinales</taxon>
        <taxon>Taphrinaceae</taxon>
        <taxon>Taphrina</taxon>
    </lineage>
</organism>
<dbReference type="PANTHER" id="PTHR12558">
    <property type="entry name" value="CELL DIVISION CYCLE 16,23,27"/>
    <property type="match status" value="1"/>
</dbReference>
<keyword evidence="9" id="KW-1185">Reference proteome</keyword>
<dbReference type="PANTHER" id="PTHR12558:SF9">
    <property type="entry name" value="CELL DIVISION CYCLE PROTEIN 16 HOMOLOG"/>
    <property type="match status" value="1"/>
</dbReference>
<dbReference type="EMBL" id="CAHR02000062">
    <property type="protein sequence ID" value="CCG81892.1"/>
    <property type="molecule type" value="Genomic_DNA"/>
</dbReference>
<evidence type="ECO:0000256" key="6">
    <source>
        <dbReference type="ARBA" id="ARBA00023306"/>
    </source>
</evidence>
<evidence type="ECO:0000256" key="4">
    <source>
        <dbReference type="ARBA" id="ARBA00022786"/>
    </source>
</evidence>
<dbReference type="GO" id="GO:0031145">
    <property type="term" value="P:anaphase-promoting complex-dependent catabolic process"/>
    <property type="evidence" value="ECO:0007669"/>
    <property type="project" value="TreeGrafter"/>
</dbReference>
<dbReference type="GO" id="GO:0045842">
    <property type="term" value="P:positive regulation of mitotic metaphase/anaphase transition"/>
    <property type="evidence" value="ECO:0007669"/>
    <property type="project" value="TreeGrafter"/>
</dbReference>
<dbReference type="GO" id="GO:0005737">
    <property type="term" value="C:cytoplasm"/>
    <property type="evidence" value="ECO:0007669"/>
    <property type="project" value="TreeGrafter"/>
</dbReference>
<evidence type="ECO:0000256" key="3">
    <source>
        <dbReference type="ARBA" id="ARBA00022776"/>
    </source>
</evidence>
<keyword evidence="2" id="KW-0677">Repeat</keyword>
<dbReference type="InterPro" id="IPR013105">
    <property type="entry name" value="TPR_2"/>
</dbReference>
<dbReference type="PROSITE" id="PS50005">
    <property type="entry name" value="TPR"/>
    <property type="match status" value="1"/>
</dbReference>
<comment type="caution">
    <text evidence="8">The sequence shown here is derived from an EMBL/GenBank/DDBJ whole genome shotgun (WGS) entry which is preliminary data.</text>
</comment>
<keyword evidence="1" id="KW-0132">Cell division</keyword>
<protein>
    <submittedName>
        <fullName evidence="8">Anaphase-promoting complex subunit cut9</fullName>
    </submittedName>
</protein>
<evidence type="ECO:0000256" key="2">
    <source>
        <dbReference type="ARBA" id="ARBA00022737"/>
    </source>
</evidence>
<dbReference type="SMART" id="SM00028">
    <property type="entry name" value="TPR"/>
    <property type="match status" value="1"/>
</dbReference>
<evidence type="ECO:0000256" key="1">
    <source>
        <dbReference type="ARBA" id="ARBA00022618"/>
    </source>
</evidence>
<evidence type="ECO:0000313" key="9">
    <source>
        <dbReference type="Proteomes" id="UP000013776"/>
    </source>
</evidence>
<dbReference type="Pfam" id="PF07719">
    <property type="entry name" value="TPR_2"/>
    <property type="match status" value="1"/>
</dbReference>
<keyword evidence="3" id="KW-0498">Mitosis</keyword>
<evidence type="ECO:0000256" key="7">
    <source>
        <dbReference type="PROSITE-ProRule" id="PRU00339"/>
    </source>
</evidence>
<dbReference type="GO" id="GO:0051301">
    <property type="term" value="P:cell division"/>
    <property type="evidence" value="ECO:0007669"/>
    <property type="project" value="UniProtKB-KW"/>
</dbReference>
<accession>R4XEU5</accession>
<dbReference type="OrthoDB" id="10006270at2759"/>
<keyword evidence="4" id="KW-0833">Ubl conjugation pathway</keyword>
<feature type="repeat" description="TPR" evidence="7">
    <location>
        <begin position="33"/>
        <end position="66"/>
    </location>
</feature>
<dbReference type="VEuPathDB" id="FungiDB:TAPDE_001772"/>
<dbReference type="STRING" id="1097556.R4XEU5"/>
<gene>
    <name evidence="8" type="ORF">TAPDE_001772</name>
</gene>
<reference evidence="8 9" key="1">
    <citation type="journal article" date="2013" name="MBio">
        <title>Genome sequencing of the plant pathogen Taphrina deformans, the causal agent of peach leaf curl.</title>
        <authorList>
            <person name="Cisse O.H."/>
            <person name="Almeida J.M.G.C.F."/>
            <person name="Fonseca A."/>
            <person name="Kumar A.A."/>
            <person name="Salojaervi J."/>
            <person name="Overmyer K."/>
            <person name="Hauser P.M."/>
            <person name="Pagni M."/>
        </authorList>
    </citation>
    <scope>NUCLEOTIDE SEQUENCE [LARGE SCALE GENOMIC DNA]</scope>
    <source>
        <strain evidence="9">PYCC 5710 / ATCC 11124 / CBS 356.35 / IMI 108563 / JCM 9778 / NBRC 8474</strain>
    </source>
</reference>
<proteinExistence type="predicted"/>
<keyword evidence="5 7" id="KW-0802">TPR repeat</keyword>
<dbReference type="InterPro" id="IPR019734">
    <property type="entry name" value="TPR_rpt"/>
</dbReference>
<sequence>MVCCDCTFATRVAFDQSVESETDISDGGIKLEASMCHLRGRVYSHLNNFDRAKECYQEALIIDAKCFDALDDLLNNSLMTSDEEWEFLDSLPFTGLHVDDIEFVKLIYTTRLNKYRSNDRFLQAETTLRAKYELKNNSDMLLSRAELLFSQSRFQECLNVTTEYGNHIDPKLSDWLGFLLTINTS</sequence>
<dbReference type="GO" id="GO:0016567">
    <property type="term" value="P:protein ubiquitination"/>
    <property type="evidence" value="ECO:0007669"/>
    <property type="project" value="TreeGrafter"/>
</dbReference>
<dbReference type="InterPro" id="IPR011990">
    <property type="entry name" value="TPR-like_helical_dom_sf"/>
</dbReference>
<evidence type="ECO:0000256" key="5">
    <source>
        <dbReference type="ARBA" id="ARBA00022803"/>
    </source>
</evidence>
<keyword evidence="6" id="KW-0131">Cell cycle</keyword>
<dbReference type="GO" id="GO:0005680">
    <property type="term" value="C:anaphase-promoting complex"/>
    <property type="evidence" value="ECO:0007669"/>
    <property type="project" value="TreeGrafter"/>
</dbReference>
<dbReference type="Gene3D" id="1.25.40.10">
    <property type="entry name" value="Tetratricopeptide repeat domain"/>
    <property type="match status" value="1"/>
</dbReference>
<evidence type="ECO:0000313" key="8">
    <source>
        <dbReference type="EMBL" id="CCG81892.1"/>
    </source>
</evidence>
<dbReference type="eggNOG" id="KOG1173">
    <property type="taxonomic scope" value="Eukaryota"/>
</dbReference>
<name>R4XEU5_TAPDE</name>